<organism evidence="2 3">
    <name type="scientific">Ciona savignyi</name>
    <name type="common">Pacific transparent sea squirt</name>
    <dbReference type="NCBI Taxonomy" id="51511"/>
    <lineage>
        <taxon>Eukaryota</taxon>
        <taxon>Metazoa</taxon>
        <taxon>Chordata</taxon>
        <taxon>Tunicata</taxon>
        <taxon>Ascidiacea</taxon>
        <taxon>Phlebobranchia</taxon>
        <taxon>Cionidae</taxon>
        <taxon>Ciona</taxon>
    </lineage>
</organism>
<dbReference type="PANTHER" id="PTHR35170:SF1">
    <property type="entry name" value="PROTEIN DD3-3"/>
    <property type="match status" value="1"/>
</dbReference>
<keyword evidence="1" id="KW-1133">Transmembrane helix</keyword>
<dbReference type="InParanoid" id="H2Z104"/>
<keyword evidence="1" id="KW-0472">Membrane</keyword>
<dbReference type="PANTHER" id="PTHR35170">
    <property type="entry name" value="PROTEIN DD3-3"/>
    <property type="match status" value="1"/>
</dbReference>
<dbReference type="STRING" id="51511.ENSCSAVP00000011266"/>
<dbReference type="eggNOG" id="ENOG502QRWS">
    <property type="taxonomic scope" value="Eukaryota"/>
</dbReference>
<reference evidence="3" key="1">
    <citation type="submission" date="2003-08" db="EMBL/GenBank/DDBJ databases">
        <authorList>
            <person name="Birren B."/>
            <person name="Nusbaum C."/>
            <person name="Abebe A."/>
            <person name="Abouelleil A."/>
            <person name="Adekoya E."/>
            <person name="Ait-zahra M."/>
            <person name="Allen N."/>
            <person name="Allen T."/>
            <person name="An P."/>
            <person name="Anderson M."/>
            <person name="Anderson S."/>
            <person name="Arachchi H."/>
            <person name="Armbruster J."/>
            <person name="Bachantsang P."/>
            <person name="Baldwin J."/>
            <person name="Barry A."/>
            <person name="Bayul T."/>
            <person name="Blitshsteyn B."/>
            <person name="Bloom T."/>
            <person name="Blye J."/>
            <person name="Boguslavskiy L."/>
            <person name="Borowsky M."/>
            <person name="Boukhgalter B."/>
            <person name="Brunache A."/>
            <person name="Butler J."/>
            <person name="Calixte N."/>
            <person name="Calvo S."/>
            <person name="Camarata J."/>
            <person name="Campo K."/>
            <person name="Chang J."/>
            <person name="Cheshatsang Y."/>
            <person name="Citroen M."/>
            <person name="Collymore A."/>
            <person name="Considine T."/>
            <person name="Cook A."/>
            <person name="Cooke P."/>
            <person name="Corum B."/>
            <person name="Cuomo C."/>
            <person name="David R."/>
            <person name="Dawoe T."/>
            <person name="Degray S."/>
            <person name="Dodge S."/>
            <person name="Dooley K."/>
            <person name="Dorje P."/>
            <person name="Dorjee K."/>
            <person name="Dorris L."/>
            <person name="Duffey N."/>
            <person name="Dupes A."/>
            <person name="Elkins T."/>
            <person name="Engels R."/>
            <person name="Erickson J."/>
            <person name="Farina A."/>
            <person name="Faro S."/>
            <person name="Ferreira P."/>
            <person name="Fischer H."/>
            <person name="Fitzgerald M."/>
            <person name="Foley K."/>
            <person name="Gage D."/>
            <person name="Galagan J."/>
            <person name="Gearin G."/>
            <person name="Gnerre S."/>
            <person name="Gnirke A."/>
            <person name="Goyette A."/>
            <person name="Graham J."/>
            <person name="Grandbois E."/>
            <person name="Gyaltsen K."/>
            <person name="Hafez N."/>
            <person name="Hagopian D."/>
            <person name="Hagos B."/>
            <person name="Hall J."/>
            <person name="Hatcher B."/>
            <person name="Heller A."/>
            <person name="Higgins H."/>
            <person name="Honan T."/>
            <person name="Horn A."/>
            <person name="Houde N."/>
            <person name="Hughes L."/>
            <person name="Hulme W."/>
            <person name="Husby E."/>
            <person name="Iliev I."/>
            <person name="Jaffe D."/>
            <person name="Jones C."/>
            <person name="Kamal M."/>
            <person name="Kamat A."/>
            <person name="Kamvysselis M."/>
            <person name="Karlsson E."/>
            <person name="Kells C."/>
            <person name="Kieu A."/>
            <person name="Kisner P."/>
            <person name="Kodira C."/>
            <person name="Kulbokas E."/>
            <person name="Labutti K."/>
            <person name="Lama D."/>
            <person name="Landers T."/>
            <person name="Leger J."/>
            <person name="Levine S."/>
            <person name="Lewis D."/>
            <person name="Lewis T."/>
            <person name="Lindblad-toh K."/>
            <person name="Liu X."/>
            <person name="Lokyitsang T."/>
            <person name="Lokyitsang Y."/>
            <person name="Lucien O."/>
            <person name="Lui A."/>
            <person name="Ma L.J."/>
            <person name="Mabbitt R."/>
            <person name="Macdonald J."/>
            <person name="Maclean C."/>
            <person name="Major J."/>
            <person name="Manning J."/>
            <person name="Marabella R."/>
            <person name="Maru K."/>
            <person name="Matthews C."/>
            <person name="Mauceli E."/>
            <person name="Mccarthy M."/>
            <person name="Mcdonough S."/>
            <person name="Mcghee T."/>
            <person name="Meldrim J."/>
            <person name="Meneus L."/>
            <person name="Mesirov J."/>
            <person name="Mihalev A."/>
            <person name="Mihova T."/>
            <person name="Mikkelsen T."/>
            <person name="Mlenga V."/>
            <person name="Moru K."/>
            <person name="Mozes J."/>
            <person name="Mulrain L."/>
            <person name="Munson G."/>
            <person name="Naylor J."/>
            <person name="Newes C."/>
            <person name="Nguyen C."/>
            <person name="Nguyen N."/>
            <person name="Nguyen T."/>
            <person name="Nicol R."/>
            <person name="Nielsen C."/>
            <person name="Nizzari M."/>
            <person name="Norbu C."/>
            <person name="Norbu N."/>
            <person name="O'donnell P."/>
            <person name="Okoawo O."/>
            <person name="O'leary S."/>
            <person name="Omotosho B."/>
            <person name="O'neill K."/>
            <person name="Osman S."/>
            <person name="Parker S."/>
            <person name="Perrin D."/>
            <person name="Phunkhang P."/>
            <person name="Piqani B."/>
            <person name="Purcell S."/>
            <person name="Rachupka T."/>
            <person name="Ramasamy U."/>
            <person name="Rameau R."/>
            <person name="Ray V."/>
            <person name="Raymond C."/>
            <person name="Retta R."/>
            <person name="Richardson S."/>
            <person name="Rise C."/>
            <person name="Rodriguez J."/>
            <person name="Rogers J."/>
            <person name="Rogov P."/>
            <person name="Rutman M."/>
            <person name="Schupbach R."/>
            <person name="Seaman C."/>
            <person name="Settipalli S."/>
            <person name="Sharpe T."/>
            <person name="Sheridan J."/>
            <person name="Sherpa N."/>
            <person name="Shi J."/>
            <person name="Smirnov S."/>
            <person name="Smith C."/>
            <person name="Sougnez C."/>
            <person name="Spencer B."/>
            <person name="Stalker J."/>
            <person name="Stange-thomann N."/>
            <person name="Stavropoulos S."/>
            <person name="Stetson K."/>
            <person name="Stone C."/>
            <person name="Stone S."/>
            <person name="Stubbs M."/>
            <person name="Talamas J."/>
            <person name="Tchuinga P."/>
            <person name="Tenzing P."/>
            <person name="Tesfaye S."/>
            <person name="Theodore J."/>
            <person name="Thoulutsang Y."/>
            <person name="Topham K."/>
            <person name="Towey S."/>
            <person name="Tsamla T."/>
            <person name="Tsomo N."/>
            <person name="Vallee D."/>
            <person name="Vassiliev H."/>
            <person name="Venkataraman V."/>
            <person name="Vinson J."/>
            <person name="Vo A."/>
            <person name="Wade C."/>
            <person name="Wang S."/>
            <person name="Wangchuk T."/>
            <person name="Wangdi T."/>
            <person name="Whittaker C."/>
            <person name="Wilkinson J."/>
            <person name="Wu Y."/>
            <person name="Wyman D."/>
            <person name="Yadav S."/>
            <person name="Yang S."/>
            <person name="Yang X."/>
            <person name="Yeager S."/>
            <person name="Yee E."/>
            <person name="Young G."/>
            <person name="Zainoun J."/>
            <person name="Zembeck L."/>
            <person name="Zimmer A."/>
            <person name="Zody M."/>
            <person name="Lander E."/>
        </authorList>
    </citation>
    <scope>NUCLEOTIDE SEQUENCE [LARGE SCALE GENOMIC DNA]</scope>
</reference>
<evidence type="ECO:0000256" key="1">
    <source>
        <dbReference type="SAM" id="Phobius"/>
    </source>
</evidence>
<dbReference type="Ensembl" id="ENSCSAVT00000011398.1">
    <property type="protein sequence ID" value="ENSCSAVP00000011266.1"/>
    <property type="gene ID" value="ENSCSAVG00000006592.1"/>
</dbReference>
<name>H2Z104_CIOSA</name>
<dbReference type="Gene3D" id="2.60.220.30">
    <property type="match status" value="1"/>
</dbReference>
<reference evidence="2" key="2">
    <citation type="submission" date="2025-08" db="UniProtKB">
        <authorList>
            <consortium name="Ensembl"/>
        </authorList>
    </citation>
    <scope>IDENTIFICATION</scope>
</reference>
<keyword evidence="1" id="KW-0812">Transmembrane</keyword>
<dbReference type="AlphaFoldDB" id="H2Z104"/>
<sequence>MDELDDAGTYFDLGPRKITSTGTYHYMCTRNNNFSNRSQKGKLIVSDSLLASDTIDSQGGAITMTGSSSPTSVVVPPGALTAPVYMEVWELKSTEYTIKTNPPHSDLISDVMHLTPNGQLTPNGMQMKVSMKVNENVGPLYDVTVYRSTDGTSTWVQLESSKSGTGMVSFQTASGGHFVAAKSVAAGPTTGLVLGLIIGVILIILIAVLIRKNRLTLSGYGGKI</sequence>
<proteinExistence type="predicted"/>
<reference evidence="2" key="3">
    <citation type="submission" date="2025-09" db="UniProtKB">
        <authorList>
            <consortium name="Ensembl"/>
        </authorList>
    </citation>
    <scope>IDENTIFICATION</scope>
</reference>
<accession>H2Z104</accession>
<feature type="transmembrane region" description="Helical" evidence="1">
    <location>
        <begin position="191"/>
        <end position="210"/>
    </location>
</feature>
<evidence type="ECO:0000313" key="2">
    <source>
        <dbReference type="Ensembl" id="ENSCSAVP00000011266.1"/>
    </source>
</evidence>
<keyword evidence="3" id="KW-1185">Reference proteome</keyword>
<dbReference type="InterPro" id="IPR053320">
    <property type="entry name" value="Protein_DD3-3_O-glyco"/>
</dbReference>
<dbReference type="HOGENOM" id="CLU_1234638_0_0_1"/>
<dbReference type="Proteomes" id="UP000007875">
    <property type="component" value="Unassembled WGS sequence"/>
</dbReference>
<evidence type="ECO:0000313" key="3">
    <source>
        <dbReference type="Proteomes" id="UP000007875"/>
    </source>
</evidence>
<protein>
    <submittedName>
        <fullName evidence="2">Uncharacterized protein</fullName>
    </submittedName>
</protein>